<feature type="transmembrane region" description="Helical" evidence="1">
    <location>
        <begin position="31"/>
        <end position="50"/>
    </location>
</feature>
<gene>
    <name evidence="2" type="ORF">KDA10_00240</name>
</gene>
<comment type="caution">
    <text evidence="2">The sequence shown here is derived from an EMBL/GenBank/DDBJ whole genome shotgun (WGS) entry which is preliminary data.</text>
</comment>
<dbReference type="EMBL" id="JAGQNY010000001">
    <property type="protein sequence ID" value="MCA9301787.1"/>
    <property type="molecule type" value="Genomic_DNA"/>
</dbReference>
<accession>A0A955IW58</accession>
<evidence type="ECO:0000256" key="1">
    <source>
        <dbReference type="SAM" id="Phobius"/>
    </source>
</evidence>
<proteinExistence type="predicted"/>
<reference evidence="2" key="2">
    <citation type="journal article" date="2021" name="Microbiome">
        <title>Successional dynamics and alternative stable states in a saline activated sludge microbial community over 9 years.</title>
        <authorList>
            <person name="Wang Y."/>
            <person name="Ye J."/>
            <person name="Ju F."/>
            <person name="Liu L."/>
            <person name="Boyd J.A."/>
            <person name="Deng Y."/>
            <person name="Parks D.H."/>
            <person name="Jiang X."/>
            <person name="Yin X."/>
            <person name="Woodcroft B.J."/>
            <person name="Tyson G.W."/>
            <person name="Hugenholtz P."/>
            <person name="Polz M.F."/>
            <person name="Zhang T."/>
        </authorList>
    </citation>
    <scope>NUCLEOTIDE SEQUENCE</scope>
    <source>
        <strain evidence="2">HKST-UBA80</strain>
    </source>
</reference>
<reference evidence="2" key="1">
    <citation type="submission" date="2020-04" db="EMBL/GenBank/DDBJ databases">
        <authorList>
            <person name="Zhang T."/>
        </authorList>
    </citation>
    <scope>NUCLEOTIDE SEQUENCE</scope>
    <source>
        <strain evidence="2">HKST-UBA80</strain>
    </source>
</reference>
<sequence>MLQLLLLLLLGIYLAIGLIYAIYLLLFTTELWYKFPLNVIIGPIGLVLNIKSALKIRRKSI</sequence>
<keyword evidence="1" id="KW-0472">Membrane</keyword>
<evidence type="ECO:0000313" key="3">
    <source>
        <dbReference type="Proteomes" id="UP000714817"/>
    </source>
</evidence>
<organism evidence="2 3">
    <name type="scientific">candidate division WWE3 bacterium</name>
    <dbReference type="NCBI Taxonomy" id="2053526"/>
    <lineage>
        <taxon>Bacteria</taxon>
        <taxon>Katanobacteria</taxon>
    </lineage>
</organism>
<keyword evidence="1" id="KW-1133">Transmembrane helix</keyword>
<keyword evidence="1" id="KW-0812">Transmembrane</keyword>
<evidence type="ECO:0000313" key="2">
    <source>
        <dbReference type="EMBL" id="MCA9301787.1"/>
    </source>
</evidence>
<protein>
    <submittedName>
        <fullName evidence="2">Uncharacterized protein</fullName>
    </submittedName>
</protein>
<dbReference type="Proteomes" id="UP000714817">
    <property type="component" value="Unassembled WGS sequence"/>
</dbReference>
<dbReference type="AlphaFoldDB" id="A0A955IW58"/>
<name>A0A955IW58_UNCKA</name>